<organism evidence="2 3">
    <name type="scientific">Chitinimonas arctica</name>
    <dbReference type="NCBI Taxonomy" id="2594795"/>
    <lineage>
        <taxon>Bacteria</taxon>
        <taxon>Pseudomonadati</taxon>
        <taxon>Pseudomonadota</taxon>
        <taxon>Betaproteobacteria</taxon>
        <taxon>Neisseriales</taxon>
        <taxon>Chitinibacteraceae</taxon>
        <taxon>Chitinimonas</taxon>
    </lineage>
</organism>
<accession>A0A516SFB4</accession>
<dbReference type="KEGG" id="cari:FNU76_11030"/>
<protein>
    <recommendedName>
        <fullName evidence="1">DUF6916 domain-containing protein</fullName>
    </recommendedName>
</protein>
<dbReference type="RefSeq" id="WP_144278249.1">
    <property type="nucleotide sequence ID" value="NZ_CP041730.1"/>
</dbReference>
<sequence>MNVPSQAQLNDTLGQTYRLVLPWGESMPVELVRVSSGVPMNTRYCCYAAEFALPAGTQLGQAVYTLAPPAPGGDALSWPLLLTPIGPAEDGPVLMEAVFHYPVPQVQAESAGA</sequence>
<dbReference type="OrthoDB" id="9015698at2"/>
<gene>
    <name evidence="2" type="ORF">FNU76_11030</name>
</gene>
<dbReference type="InterPro" id="IPR054209">
    <property type="entry name" value="DUF6916"/>
</dbReference>
<evidence type="ECO:0000313" key="3">
    <source>
        <dbReference type="Proteomes" id="UP000317550"/>
    </source>
</evidence>
<dbReference type="EMBL" id="CP041730">
    <property type="protein sequence ID" value="QDQ26855.1"/>
    <property type="molecule type" value="Genomic_DNA"/>
</dbReference>
<evidence type="ECO:0000259" key="1">
    <source>
        <dbReference type="Pfam" id="PF21880"/>
    </source>
</evidence>
<dbReference type="AlphaFoldDB" id="A0A516SFB4"/>
<evidence type="ECO:0000313" key="2">
    <source>
        <dbReference type="EMBL" id="QDQ26855.1"/>
    </source>
</evidence>
<dbReference type="Pfam" id="PF21880">
    <property type="entry name" value="DUF6916"/>
    <property type="match status" value="1"/>
</dbReference>
<name>A0A516SFB4_9NEIS</name>
<dbReference type="Proteomes" id="UP000317550">
    <property type="component" value="Chromosome"/>
</dbReference>
<keyword evidence="3" id="KW-1185">Reference proteome</keyword>
<feature type="domain" description="DUF6916" evidence="1">
    <location>
        <begin position="6"/>
        <end position="99"/>
    </location>
</feature>
<proteinExistence type="predicted"/>
<reference evidence="3" key="1">
    <citation type="submission" date="2019-07" db="EMBL/GenBank/DDBJ databases">
        <title>Chitinimonas sp. nov., isolated from Ny-Alesund, arctica soil.</title>
        <authorList>
            <person name="Xu Q."/>
            <person name="Peng F."/>
        </authorList>
    </citation>
    <scope>NUCLEOTIDE SEQUENCE [LARGE SCALE GENOMIC DNA]</scope>
    <source>
        <strain evidence="3">R3-44</strain>
    </source>
</reference>